<dbReference type="FunFam" id="3.80.10.10:FF:000041">
    <property type="entry name" value="LRR receptor-like serine/threonine-protein kinase ERECTA"/>
    <property type="match status" value="2"/>
</dbReference>
<keyword evidence="13" id="KW-1185">Reference proteome</keyword>
<dbReference type="PANTHER" id="PTHR48062">
    <property type="entry name" value="RECEPTOR-LIKE PROTEIN 14"/>
    <property type="match status" value="1"/>
</dbReference>
<keyword evidence="5 11" id="KW-0732">Signal</keyword>
<proteinExistence type="inferred from homology"/>
<evidence type="ECO:0000256" key="5">
    <source>
        <dbReference type="ARBA" id="ARBA00022729"/>
    </source>
</evidence>
<dbReference type="SMART" id="SM00369">
    <property type="entry name" value="LRR_TYP"/>
    <property type="match status" value="8"/>
</dbReference>
<dbReference type="Pfam" id="PF13855">
    <property type="entry name" value="LRR_8"/>
    <property type="match status" value="2"/>
</dbReference>
<evidence type="ECO:0000256" key="4">
    <source>
        <dbReference type="ARBA" id="ARBA00022692"/>
    </source>
</evidence>
<evidence type="ECO:0000256" key="3">
    <source>
        <dbReference type="ARBA" id="ARBA00022614"/>
    </source>
</evidence>
<keyword evidence="9" id="KW-0325">Glycoprotein</keyword>
<feature type="signal peptide" evidence="11">
    <location>
        <begin position="1"/>
        <end position="25"/>
    </location>
</feature>
<reference evidence="12" key="1">
    <citation type="submission" date="2022-04" db="EMBL/GenBank/DDBJ databases">
        <title>Carnegiea gigantea Genome sequencing and assembly v2.</title>
        <authorList>
            <person name="Copetti D."/>
            <person name="Sanderson M.J."/>
            <person name="Burquez A."/>
            <person name="Wojciechowski M.F."/>
        </authorList>
    </citation>
    <scope>NUCLEOTIDE SEQUENCE</scope>
    <source>
        <strain evidence="12">SGP5-SGP5p</strain>
        <tissue evidence="12">Aerial part</tissue>
    </source>
</reference>
<evidence type="ECO:0000313" key="13">
    <source>
        <dbReference type="Proteomes" id="UP001153076"/>
    </source>
</evidence>
<evidence type="ECO:0000313" key="12">
    <source>
        <dbReference type="EMBL" id="KAJ8445527.1"/>
    </source>
</evidence>
<protein>
    <recommendedName>
        <fullName evidence="14">Leucine-rich repeat-containing N-terminal plant-type domain-containing protein</fullName>
    </recommendedName>
</protein>
<organism evidence="12 13">
    <name type="scientific">Carnegiea gigantea</name>
    <dbReference type="NCBI Taxonomy" id="171969"/>
    <lineage>
        <taxon>Eukaryota</taxon>
        <taxon>Viridiplantae</taxon>
        <taxon>Streptophyta</taxon>
        <taxon>Embryophyta</taxon>
        <taxon>Tracheophyta</taxon>
        <taxon>Spermatophyta</taxon>
        <taxon>Magnoliopsida</taxon>
        <taxon>eudicotyledons</taxon>
        <taxon>Gunneridae</taxon>
        <taxon>Pentapetalae</taxon>
        <taxon>Caryophyllales</taxon>
        <taxon>Cactineae</taxon>
        <taxon>Cactaceae</taxon>
        <taxon>Cactoideae</taxon>
        <taxon>Echinocereeae</taxon>
        <taxon>Carnegiea</taxon>
    </lineage>
</organism>
<evidence type="ECO:0000256" key="10">
    <source>
        <dbReference type="SAM" id="Phobius"/>
    </source>
</evidence>
<dbReference type="AlphaFoldDB" id="A0A9Q1QKF0"/>
<keyword evidence="4 10" id="KW-0812">Transmembrane</keyword>
<dbReference type="Gene3D" id="3.80.10.10">
    <property type="entry name" value="Ribonuclease Inhibitor"/>
    <property type="match status" value="4"/>
</dbReference>
<evidence type="ECO:0000256" key="8">
    <source>
        <dbReference type="ARBA" id="ARBA00023136"/>
    </source>
</evidence>
<accession>A0A9Q1QKF0</accession>
<evidence type="ECO:0000256" key="11">
    <source>
        <dbReference type="SAM" id="SignalP"/>
    </source>
</evidence>
<dbReference type="GO" id="GO:0016020">
    <property type="term" value="C:membrane"/>
    <property type="evidence" value="ECO:0007669"/>
    <property type="project" value="UniProtKB-SubCell"/>
</dbReference>
<dbReference type="Pfam" id="PF13516">
    <property type="entry name" value="LRR_6"/>
    <property type="match status" value="1"/>
</dbReference>
<dbReference type="InterPro" id="IPR032675">
    <property type="entry name" value="LRR_dom_sf"/>
</dbReference>
<dbReference type="SUPFAM" id="SSF52058">
    <property type="entry name" value="L domain-like"/>
    <property type="match status" value="2"/>
</dbReference>
<dbReference type="PANTHER" id="PTHR48062:SF21">
    <property type="entry name" value="RECEPTOR-LIKE PROTEIN 12"/>
    <property type="match status" value="1"/>
</dbReference>
<evidence type="ECO:0000256" key="9">
    <source>
        <dbReference type="ARBA" id="ARBA00023180"/>
    </source>
</evidence>
<feature type="transmembrane region" description="Helical" evidence="10">
    <location>
        <begin position="718"/>
        <end position="739"/>
    </location>
</feature>
<name>A0A9Q1QKF0_9CARY</name>
<keyword evidence="8 10" id="KW-0472">Membrane</keyword>
<dbReference type="InterPro" id="IPR003591">
    <property type="entry name" value="Leu-rich_rpt_typical-subtyp"/>
</dbReference>
<keyword evidence="6" id="KW-0677">Repeat</keyword>
<keyword evidence="7 10" id="KW-1133">Transmembrane helix</keyword>
<evidence type="ECO:0000256" key="6">
    <source>
        <dbReference type="ARBA" id="ARBA00022737"/>
    </source>
</evidence>
<dbReference type="EMBL" id="JAKOGI010000076">
    <property type="protein sequence ID" value="KAJ8445527.1"/>
    <property type="molecule type" value="Genomic_DNA"/>
</dbReference>
<dbReference type="Pfam" id="PF00560">
    <property type="entry name" value="LRR_1"/>
    <property type="match status" value="5"/>
</dbReference>
<dbReference type="OrthoDB" id="4691307at2759"/>
<keyword evidence="3" id="KW-0433">Leucine-rich repeat</keyword>
<dbReference type="InterPro" id="IPR051502">
    <property type="entry name" value="RLP_Defense_Trigger"/>
</dbReference>
<evidence type="ECO:0008006" key="14">
    <source>
        <dbReference type="Google" id="ProtNLM"/>
    </source>
</evidence>
<evidence type="ECO:0000256" key="2">
    <source>
        <dbReference type="ARBA" id="ARBA00009592"/>
    </source>
</evidence>
<feature type="chain" id="PRO_5040414452" description="Leucine-rich repeat-containing N-terminal plant-type domain-containing protein" evidence="11">
    <location>
        <begin position="26"/>
        <end position="760"/>
    </location>
</feature>
<dbReference type="Proteomes" id="UP001153076">
    <property type="component" value="Unassembled WGS sequence"/>
</dbReference>
<dbReference type="InterPro" id="IPR001611">
    <property type="entry name" value="Leu-rich_rpt"/>
</dbReference>
<evidence type="ECO:0000256" key="1">
    <source>
        <dbReference type="ARBA" id="ARBA00004167"/>
    </source>
</evidence>
<dbReference type="FunFam" id="3.80.10.10:FF:000111">
    <property type="entry name" value="LRR receptor-like serine/threonine-protein kinase ERECTA"/>
    <property type="match status" value="1"/>
</dbReference>
<comment type="caution">
    <text evidence="12">The sequence shown here is derived from an EMBL/GenBank/DDBJ whole genome shotgun (WGS) entry which is preliminary data.</text>
</comment>
<gene>
    <name evidence="12" type="ORF">Cgig2_012415</name>
</gene>
<comment type="subcellular location">
    <subcellularLocation>
        <location evidence="1">Membrane</location>
        <topology evidence="1">Single-pass membrane protein</topology>
    </subcellularLocation>
</comment>
<sequence length="760" mass="86202">MQYLAMSWVRRVYAAWMLLATLIQACNVESCIEEERLALLNLNSYLQSHGDPNPQFPRLGKTENDEHNCCFWERVECNSTTQRVIELDLSNMVWYHSRRQHSWDFNVTITRKSERAQKTGFEQQSFRQFHIPETSTYETPASVSVNGRIFWSYIYLETNLLAVYLHAFPTAPPCKFLIFQVGNLFLSENYFEGKLSLSLFANSTKLRVLDLSRNQLVVETEDSLWHPSFQLQYLGLQGCNLNKPDGMIPKFLQLQKNLSEIYLSDNCLVGHFPTWLITRNPHLRLLELQNNSFTGYLQLPPNICQSLDTLDISANKFQGKLPNNIGLGFPQLQYLNVSGNHFEGSVPNSMARMSQLGFLDLSNNNFSGELPSQLLSDCTHLETLQLNDNNLQGEIVPEHMNLTQLNWLDLSNNSFGGTIKDALLKSSGRLHYLDMSKNKVTGQLPNFIGNFQKLKAISVSSTVPQWIGMLVNLQALLLAGNHLHGQLPHELCQLQDINILDLSYNHLSGDILTCFSNMSFGIRNITEDNYGPYDYFLMITYAYLQEIYSDTDQVQVLVKNQYLSYAGRIRRLMSGLDLSCNNLSGIIPLELGDLTQVQALNLSHNRLTGFIPSTFSNMKAVEGLDLSFNNLSGMIPNQLAGLYSLEIFNVSYNNLTGRTPETGQFGNFDETSYYGNLGLCVSLLNKSCGPGIPNGVPPSTNTTSEDDEDGGVLDMEDFLWSFGMTAFVAFIATTAVLCINPQWRETWFDFVEWHLLWWLL</sequence>
<evidence type="ECO:0000256" key="7">
    <source>
        <dbReference type="ARBA" id="ARBA00022989"/>
    </source>
</evidence>
<comment type="similarity">
    <text evidence="2">Belongs to the RLP family.</text>
</comment>